<keyword evidence="2" id="KW-0813">Transport</keyword>
<evidence type="ECO:0000256" key="8">
    <source>
        <dbReference type="ARBA" id="ARBA00023136"/>
    </source>
</evidence>
<dbReference type="OrthoDB" id="9771863at2"/>
<dbReference type="eggNOG" id="COG3845">
    <property type="taxonomic scope" value="Bacteria"/>
</dbReference>
<feature type="domain" description="ABC transporter" evidence="9">
    <location>
        <begin position="5"/>
        <end position="241"/>
    </location>
</feature>
<dbReference type="FunFam" id="3.40.50.300:FF:000127">
    <property type="entry name" value="Ribose import ATP-binding protein RbsA"/>
    <property type="match status" value="1"/>
</dbReference>
<dbReference type="SUPFAM" id="SSF52540">
    <property type="entry name" value="P-loop containing nucleoside triphosphate hydrolases"/>
    <property type="match status" value="2"/>
</dbReference>
<name>D1B944_THEAS</name>
<keyword evidence="7" id="KW-1278">Translocase</keyword>
<keyword evidence="6" id="KW-0067">ATP-binding</keyword>
<evidence type="ECO:0000256" key="7">
    <source>
        <dbReference type="ARBA" id="ARBA00022967"/>
    </source>
</evidence>
<sequence length="506" mass="54516">MEPIVLMKDIVKDFPGVRAVDGGFFDLMPGEAHALIGENGAGKSTLMKILYGVYQPDSGVITVKGETFPHQSPGEAISRGIGMVHQEFMLVQQLTVLENVILGFEPRVGMGKIDFKAAEERISAIMDGYGLKVDLRKKVNDISVGEAQRVEIVKALYRGAEVLILDEPTAVLTPQEAEGLFQVIRSLTSLGKSVIFISHKLNEVMEVASRVTVMRQGRHIGTVEKSATSIPELARLMVGRDVFLGVQRSGSAKAGDVALEVRDIYVPSSTEHSKIRGVSFQVRRSEILGIAGVDGNGQSELAEAIAGLRPVERGQVIIDGVQVQNLTPLQVRQAGLAHIPEDRNTRGLNRTMTVKENLAGLAFRKPPISKGLAIVEGALKEFAERLISAFDVRPPLADAPVTGFSGGNAQKIVVAREVDSNPKVLLACQPTRGVDIGSIENIRKELVKVRDRGTAIVLISADLEEILSLSDRIAVMYEGRITGIIDADEADEERLGLLMTGGAVNG</sequence>
<evidence type="ECO:0000259" key="9">
    <source>
        <dbReference type="PROSITE" id="PS50893"/>
    </source>
</evidence>
<evidence type="ECO:0000256" key="5">
    <source>
        <dbReference type="ARBA" id="ARBA00022741"/>
    </source>
</evidence>
<dbReference type="InterPro" id="IPR003593">
    <property type="entry name" value="AAA+_ATPase"/>
</dbReference>
<dbReference type="PATRIC" id="fig|525903.6.peg.567"/>
<dbReference type="GO" id="GO:0016887">
    <property type="term" value="F:ATP hydrolysis activity"/>
    <property type="evidence" value="ECO:0007669"/>
    <property type="project" value="InterPro"/>
</dbReference>
<dbReference type="InterPro" id="IPR027417">
    <property type="entry name" value="P-loop_NTPase"/>
</dbReference>
<dbReference type="STRING" id="525903.Taci_0561"/>
<dbReference type="CDD" id="cd03215">
    <property type="entry name" value="ABC_Carb_Monos_II"/>
    <property type="match status" value="1"/>
</dbReference>
<evidence type="ECO:0000313" key="10">
    <source>
        <dbReference type="EMBL" id="ACZ18797.1"/>
    </source>
</evidence>
<keyword evidence="11" id="KW-1185">Reference proteome</keyword>
<feature type="domain" description="ABC transporter" evidence="9">
    <location>
        <begin position="259"/>
        <end position="503"/>
    </location>
</feature>
<evidence type="ECO:0000256" key="6">
    <source>
        <dbReference type="ARBA" id="ARBA00022840"/>
    </source>
</evidence>
<dbReference type="HOGENOM" id="CLU_000604_92_0_0"/>
<accession>D1B944</accession>
<dbReference type="EMBL" id="CP001818">
    <property type="protein sequence ID" value="ACZ18797.1"/>
    <property type="molecule type" value="Genomic_DNA"/>
</dbReference>
<reference evidence="10 11" key="1">
    <citation type="journal article" date="2009" name="Stand. Genomic Sci.">
        <title>Complete genome sequence of Thermanaerovibrio acidaminovorans type strain (Su883).</title>
        <authorList>
            <person name="Chovatia M."/>
            <person name="Sikorski J."/>
            <person name="Schroder M."/>
            <person name="Lapidus A."/>
            <person name="Nolan M."/>
            <person name="Tice H."/>
            <person name="Glavina Del Rio T."/>
            <person name="Copeland A."/>
            <person name="Cheng J.F."/>
            <person name="Lucas S."/>
            <person name="Chen F."/>
            <person name="Bruce D."/>
            <person name="Goodwin L."/>
            <person name="Pitluck S."/>
            <person name="Ivanova N."/>
            <person name="Mavromatis K."/>
            <person name="Ovchinnikova G."/>
            <person name="Pati A."/>
            <person name="Chen A."/>
            <person name="Palaniappan K."/>
            <person name="Land M."/>
            <person name="Hauser L."/>
            <person name="Chang Y.J."/>
            <person name="Jeffries C.D."/>
            <person name="Chain P."/>
            <person name="Saunders E."/>
            <person name="Detter J.C."/>
            <person name="Brettin T."/>
            <person name="Rohde M."/>
            <person name="Goker M."/>
            <person name="Spring S."/>
            <person name="Bristow J."/>
            <person name="Markowitz V."/>
            <person name="Hugenholtz P."/>
            <person name="Kyrpides N.C."/>
            <person name="Klenk H.P."/>
            <person name="Eisen J.A."/>
        </authorList>
    </citation>
    <scope>NUCLEOTIDE SEQUENCE [LARGE SCALE GENOMIC DNA]</scope>
    <source>
        <strain evidence="11">ATCC 49978 / DSM 6589 / Su883</strain>
    </source>
</reference>
<keyword evidence="8" id="KW-0472">Membrane</keyword>
<dbReference type="AlphaFoldDB" id="D1B944"/>
<organism evidence="10 11">
    <name type="scientific">Thermanaerovibrio acidaminovorans (strain ATCC 49978 / DSM 6589 / Su883)</name>
    <name type="common">Selenomonas acidaminovorans</name>
    <dbReference type="NCBI Taxonomy" id="525903"/>
    <lineage>
        <taxon>Bacteria</taxon>
        <taxon>Thermotogati</taxon>
        <taxon>Synergistota</taxon>
        <taxon>Synergistia</taxon>
        <taxon>Synergistales</taxon>
        <taxon>Synergistaceae</taxon>
        <taxon>Thermanaerovibrio</taxon>
    </lineage>
</organism>
<dbReference type="RefSeq" id="WP_012869313.1">
    <property type="nucleotide sequence ID" value="NC_013522.1"/>
</dbReference>
<protein>
    <submittedName>
        <fullName evidence="10">ABC transporter related protein</fullName>
    </submittedName>
</protein>
<keyword evidence="5" id="KW-0547">Nucleotide-binding</keyword>
<dbReference type="InterPro" id="IPR017871">
    <property type="entry name" value="ABC_transporter-like_CS"/>
</dbReference>
<dbReference type="Proteomes" id="UP000002030">
    <property type="component" value="Chromosome"/>
</dbReference>
<keyword evidence="3" id="KW-1003">Cell membrane</keyword>
<dbReference type="PROSITE" id="PS00211">
    <property type="entry name" value="ABC_TRANSPORTER_1"/>
    <property type="match status" value="2"/>
</dbReference>
<gene>
    <name evidence="10" type="ordered locus">Taci_0561</name>
</gene>
<dbReference type="GO" id="GO:0005524">
    <property type="term" value="F:ATP binding"/>
    <property type="evidence" value="ECO:0007669"/>
    <property type="project" value="UniProtKB-KW"/>
</dbReference>
<proteinExistence type="predicted"/>
<keyword evidence="4" id="KW-0677">Repeat</keyword>
<dbReference type="InterPro" id="IPR050107">
    <property type="entry name" value="ABC_carbohydrate_import_ATPase"/>
</dbReference>
<dbReference type="PANTHER" id="PTHR43790">
    <property type="entry name" value="CARBOHYDRATE TRANSPORT ATP-BINDING PROTEIN MG119-RELATED"/>
    <property type="match status" value="1"/>
</dbReference>
<dbReference type="EnsemblBacteria" id="ACZ18797">
    <property type="protein sequence ID" value="ACZ18797"/>
    <property type="gene ID" value="Taci_0561"/>
</dbReference>
<evidence type="ECO:0000256" key="2">
    <source>
        <dbReference type="ARBA" id="ARBA00022448"/>
    </source>
</evidence>
<dbReference type="PANTHER" id="PTHR43790:SF4">
    <property type="entry name" value="GUANOSINE IMPORT ATP-BINDING PROTEIN NUPO"/>
    <property type="match status" value="1"/>
</dbReference>
<evidence type="ECO:0000313" key="11">
    <source>
        <dbReference type="Proteomes" id="UP000002030"/>
    </source>
</evidence>
<dbReference type="SMART" id="SM00382">
    <property type="entry name" value="AAA"/>
    <property type="match status" value="2"/>
</dbReference>
<evidence type="ECO:0000256" key="3">
    <source>
        <dbReference type="ARBA" id="ARBA00022475"/>
    </source>
</evidence>
<evidence type="ECO:0000256" key="1">
    <source>
        <dbReference type="ARBA" id="ARBA00004202"/>
    </source>
</evidence>
<comment type="subcellular location">
    <subcellularLocation>
        <location evidence="1">Cell membrane</location>
        <topology evidence="1">Peripheral membrane protein</topology>
    </subcellularLocation>
</comment>
<dbReference type="KEGG" id="tai:Taci_0561"/>
<dbReference type="CDD" id="cd03216">
    <property type="entry name" value="ABC_Carb_Monos_I"/>
    <property type="match status" value="1"/>
</dbReference>
<dbReference type="GO" id="GO:0005886">
    <property type="term" value="C:plasma membrane"/>
    <property type="evidence" value="ECO:0007669"/>
    <property type="project" value="UniProtKB-SubCell"/>
</dbReference>
<dbReference type="Gene3D" id="3.40.50.300">
    <property type="entry name" value="P-loop containing nucleotide triphosphate hydrolases"/>
    <property type="match status" value="2"/>
</dbReference>
<dbReference type="Pfam" id="PF00005">
    <property type="entry name" value="ABC_tran"/>
    <property type="match status" value="2"/>
</dbReference>
<evidence type="ECO:0000256" key="4">
    <source>
        <dbReference type="ARBA" id="ARBA00022737"/>
    </source>
</evidence>
<dbReference type="InterPro" id="IPR003439">
    <property type="entry name" value="ABC_transporter-like_ATP-bd"/>
</dbReference>
<dbReference type="PROSITE" id="PS50893">
    <property type="entry name" value="ABC_TRANSPORTER_2"/>
    <property type="match status" value="2"/>
</dbReference>